<name>A0A0A1U1T7_ENTIV</name>
<evidence type="ECO:0000256" key="4">
    <source>
        <dbReference type="ARBA" id="ARBA00043952"/>
    </source>
</evidence>
<dbReference type="EMBL" id="KB206772">
    <property type="protein sequence ID" value="ELP87981.1"/>
    <property type="molecule type" value="Genomic_DNA"/>
</dbReference>
<dbReference type="RefSeq" id="XP_004254752.1">
    <property type="nucleotide sequence ID" value="XM_004254704.1"/>
</dbReference>
<evidence type="ECO:0000256" key="5">
    <source>
        <dbReference type="PIRSR" id="PIRSR039133-1"/>
    </source>
</evidence>
<dbReference type="GeneID" id="14886966"/>
<evidence type="ECO:0000259" key="8">
    <source>
        <dbReference type="Pfam" id="PF00899"/>
    </source>
</evidence>
<feature type="domain" description="THIF-type NAD/FAD binding fold" evidence="8">
    <location>
        <begin position="6"/>
        <end position="379"/>
    </location>
</feature>
<dbReference type="KEGG" id="eiv:EIN_418600"/>
<dbReference type="OrthoDB" id="10255449at2759"/>
<sequence length="476" mass="54691">MNTEFNNKKVLLVGAGGIGCEILKNVLLMGIEYIEVIDLDVIDFSNLNRQFLFNKSHIGQSKAKVASEISKSRYNPRATVISHHCEIQNKKFDVSFYKRFDVVINALDNLQARKYVNHMCVCSDVPLVDGGTSAFLGQTTPILPKVTECYECQPKTAPKGYAVCTIRTNPSSAVHCVFWAKQLFQKLFSKSDEGNYLNDFNFDNTTERWRAVFEKAFYEDIKVLRESEDLWKLKKKPLLMTYDEMSKCATKVNESTLADLVFTYKTKFDELERRKEKSGDFEYEKDDEMMVDFVSSLTNIRCFVFNLKAISKFEVQEKAGNIIPAIATTNAIISGLMAVEMAKILRKHNDALRMVYLAKTPMRNHLLTFEKCTEPNKKCFVCGNEILPLEIELDTKLKDIIQKVTEECSLEHPTVLTGERLLFESDEGLEKDEIECYNTIAEKTLKELNIAFEDTLLFKDDVRTVEFVLKEENRKH</sequence>
<feature type="binding site" evidence="6">
    <location>
        <begin position="108"/>
        <end position="113"/>
    </location>
    <ligand>
        <name>ATP</name>
        <dbReference type="ChEBI" id="CHEBI:30616"/>
    </ligand>
</feature>
<evidence type="ECO:0000256" key="3">
    <source>
        <dbReference type="ARBA" id="ARBA00022840"/>
    </source>
</evidence>
<dbReference type="PANTHER" id="PTHR10953:SF5">
    <property type="entry name" value="SUMO-ACTIVATING ENZYME SUBUNIT 2"/>
    <property type="match status" value="1"/>
</dbReference>
<comment type="pathway">
    <text evidence="4">Protein modification.</text>
</comment>
<feature type="binding site" evidence="6">
    <location>
        <position position="62"/>
    </location>
    <ligand>
        <name>ATP</name>
        <dbReference type="ChEBI" id="CHEBI:30616"/>
    </ligand>
</feature>
<reference evidence="9 10" key="1">
    <citation type="submission" date="2012-10" db="EMBL/GenBank/DDBJ databases">
        <authorList>
            <person name="Zafar N."/>
            <person name="Inman J."/>
            <person name="Hall N."/>
            <person name="Lorenzi H."/>
            <person name="Caler E."/>
        </authorList>
    </citation>
    <scope>NUCLEOTIDE SEQUENCE [LARGE SCALE GENOMIC DNA]</scope>
    <source>
        <strain evidence="9 10">IP1</strain>
    </source>
</reference>
<evidence type="ECO:0000313" key="10">
    <source>
        <dbReference type="Proteomes" id="UP000014680"/>
    </source>
</evidence>
<keyword evidence="2" id="KW-0833">Ubl conjugation pathway</keyword>
<evidence type="ECO:0000256" key="7">
    <source>
        <dbReference type="PIRSR" id="PIRSR039133-3"/>
    </source>
</evidence>
<keyword evidence="3 6" id="KW-0067">ATP-binding</keyword>
<feature type="binding site" evidence="7">
    <location>
        <position position="382"/>
    </location>
    <ligand>
        <name>Zn(2+)</name>
        <dbReference type="ChEBI" id="CHEBI:29105"/>
    </ligand>
</feature>
<evidence type="ECO:0000256" key="2">
    <source>
        <dbReference type="ARBA" id="ARBA00022786"/>
    </source>
</evidence>
<organism evidence="9 10">
    <name type="scientific">Entamoeba invadens IP1</name>
    <dbReference type="NCBI Taxonomy" id="370355"/>
    <lineage>
        <taxon>Eukaryota</taxon>
        <taxon>Amoebozoa</taxon>
        <taxon>Evosea</taxon>
        <taxon>Archamoebae</taxon>
        <taxon>Mastigamoebida</taxon>
        <taxon>Entamoebidae</taxon>
        <taxon>Entamoeba</taxon>
    </lineage>
</organism>
<dbReference type="OMA" id="KCIINNI"/>
<feature type="binding site" evidence="6">
    <location>
        <begin position="14"/>
        <end position="19"/>
    </location>
    <ligand>
        <name>ATP</name>
        <dbReference type="ChEBI" id="CHEBI:30616"/>
    </ligand>
</feature>
<dbReference type="VEuPathDB" id="AmoebaDB:EIN_418600"/>
<protein>
    <submittedName>
        <fullName evidence="9">Ubiquitin-activating enzyme E1b, putative</fullName>
    </submittedName>
</protein>
<dbReference type="InterPro" id="IPR030661">
    <property type="entry name" value="Uba2"/>
</dbReference>
<evidence type="ECO:0000256" key="6">
    <source>
        <dbReference type="PIRSR" id="PIRSR039133-2"/>
    </source>
</evidence>
<dbReference type="InterPro" id="IPR000594">
    <property type="entry name" value="ThiF_NAD_FAD-bd"/>
</dbReference>
<dbReference type="Proteomes" id="UP000014680">
    <property type="component" value="Unassembled WGS sequence"/>
</dbReference>
<evidence type="ECO:0000313" key="9">
    <source>
        <dbReference type="EMBL" id="ELP87981.1"/>
    </source>
</evidence>
<dbReference type="GO" id="GO:0005524">
    <property type="term" value="F:ATP binding"/>
    <property type="evidence" value="ECO:0007669"/>
    <property type="project" value="UniProtKB-KW"/>
</dbReference>
<feature type="binding site" evidence="7">
    <location>
        <position position="152"/>
    </location>
    <ligand>
        <name>Zn(2+)</name>
        <dbReference type="ChEBI" id="CHEBI:29105"/>
    </ligand>
</feature>
<keyword evidence="7" id="KW-0479">Metal-binding</keyword>
<proteinExistence type="predicted"/>
<feature type="active site" description="Glycyl thioester intermediate" evidence="5">
    <location>
        <position position="164"/>
    </location>
</feature>
<keyword evidence="1 6" id="KW-0547">Nucleotide-binding</keyword>
<dbReference type="SUPFAM" id="SSF69572">
    <property type="entry name" value="Activating enzymes of the ubiquitin-like proteins"/>
    <property type="match status" value="1"/>
</dbReference>
<feature type="binding site" evidence="7">
    <location>
        <position position="149"/>
    </location>
    <ligand>
        <name>Zn(2+)</name>
        <dbReference type="ChEBI" id="CHEBI:29105"/>
    </ligand>
</feature>
<dbReference type="FunFam" id="3.40.50.720:FF:000669">
    <property type="entry name" value="SUMO-activating enzyme subunit"/>
    <property type="match status" value="1"/>
</dbReference>
<dbReference type="PANTHER" id="PTHR10953">
    <property type="entry name" value="UBIQUITIN-ACTIVATING ENZYME E1"/>
    <property type="match status" value="1"/>
</dbReference>
<gene>
    <name evidence="9" type="ORF">EIN_418600</name>
</gene>
<evidence type="ECO:0000256" key="1">
    <source>
        <dbReference type="ARBA" id="ARBA00022741"/>
    </source>
</evidence>
<accession>A0A0A1U1T7</accession>
<dbReference type="InterPro" id="IPR035985">
    <property type="entry name" value="Ubiquitin-activating_enz"/>
</dbReference>
<feature type="binding site" evidence="6">
    <location>
        <position position="38"/>
    </location>
    <ligand>
        <name>ATP</name>
        <dbReference type="ChEBI" id="CHEBI:30616"/>
    </ligand>
</feature>
<dbReference type="Gene3D" id="3.40.50.720">
    <property type="entry name" value="NAD(P)-binding Rossmann-like Domain"/>
    <property type="match status" value="1"/>
</dbReference>
<keyword evidence="10" id="KW-1185">Reference proteome</keyword>
<dbReference type="GO" id="GO:0016925">
    <property type="term" value="P:protein sumoylation"/>
    <property type="evidence" value="ECO:0007669"/>
    <property type="project" value="InterPro"/>
</dbReference>
<dbReference type="Pfam" id="PF00899">
    <property type="entry name" value="ThiF"/>
    <property type="match status" value="1"/>
</dbReference>
<dbReference type="Gene3D" id="1.10.10.520">
    <property type="entry name" value="Ubiquitin activating enzymes (Uba3). Chain: B, domain 2"/>
    <property type="match status" value="1"/>
</dbReference>
<dbReference type="GO" id="GO:0019948">
    <property type="term" value="F:SUMO activating enzyme activity"/>
    <property type="evidence" value="ECO:0007669"/>
    <property type="project" value="InterPro"/>
</dbReference>
<dbReference type="InterPro" id="IPR023318">
    <property type="entry name" value="Ub_act_enz_dom_a_sf"/>
</dbReference>
<dbReference type="GO" id="GO:0005737">
    <property type="term" value="C:cytoplasm"/>
    <property type="evidence" value="ECO:0007669"/>
    <property type="project" value="TreeGrafter"/>
</dbReference>
<keyword evidence="7" id="KW-0862">Zinc</keyword>
<feature type="binding site" evidence="7">
    <location>
        <position position="379"/>
    </location>
    <ligand>
        <name>Zn(2+)</name>
        <dbReference type="ChEBI" id="CHEBI:29105"/>
    </ligand>
</feature>
<dbReference type="GO" id="GO:0031510">
    <property type="term" value="C:SUMO activating enzyme complex"/>
    <property type="evidence" value="ECO:0007669"/>
    <property type="project" value="TreeGrafter"/>
</dbReference>
<feature type="binding site" evidence="6">
    <location>
        <begin position="46"/>
        <end position="49"/>
    </location>
    <ligand>
        <name>ATP</name>
        <dbReference type="ChEBI" id="CHEBI:30616"/>
    </ligand>
</feature>
<dbReference type="GO" id="GO:0046872">
    <property type="term" value="F:metal ion binding"/>
    <property type="evidence" value="ECO:0007669"/>
    <property type="project" value="UniProtKB-KW"/>
</dbReference>
<dbReference type="InterPro" id="IPR045886">
    <property type="entry name" value="ThiF/MoeB/HesA"/>
</dbReference>
<dbReference type="PIRSF" id="PIRSF039133">
    <property type="entry name" value="SUMO_E1B"/>
    <property type="match status" value="1"/>
</dbReference>
<dbReference type="AlphaFoldDB" id="A0A0A1U1T7"/>